<evidence type="ECO:0000259" key="6">
    <source>
        <dbReference type="Pfam" id="PF04675"/>
    </source>
</evidence>
<name>T0Z1P7_9ZZZZ</name>
<feature type="non-terminal residue" evidence="7">
    <location>
        <position position="1"/>
    </location>
</feature>
<evidence type="ECO:0000256" key="5">
    <source>
        <dbReference type="ARBA" id="ARBA00023204"/>
    </source>
</evidence>
<dbReference type="SUPFAM" id="SSF117018">
    <property type="entry name" value="ATP-dependent DNA ligase DNA-binding domain"/>
    <property type="match status" value="1"/>
</dbReference>
<keyword evidence="5" id="KW-0234">DNA repair</keyword>
<reference evidence="7" key="2">
    <citation type="journal article" date="2014" name="ISME J.">
        <title>Microbial stratification in low pH oxic and suboxic macroscopic growths along an acid mine drainage.</title>
        <authorList>
            <person name="Mendez-Garcia C."/>
            <person name="Mesa V."/>
            <person name="Sprenger R.R."/>
            <person name="Richter M."/>
            <person name="Diez M.S."/>
            <person name="Solano J."/>
            <person name="Bargiela R."/>
            <person name="Golyshina O.V."/>
            <person name="Manteca A."/>
            <person name="Ramos J.L."/>
            <person name="Gallego J.R."/>
            <person name="Llorente I."/>
            <person name="Martins Dos Santos V.A."/>
            <person name="Jensen O.N."/>
            <person name="Pelaez A.I."/>
            <person name="Sanchez J."/>
            <person name="Ferrer M."/>
        </authorList>
    </citation>
    <scope>NUCLEOTIDE SEQUENCE</scope>
</reference>
<dbReference type="InterPro" id="IPR012308">
    <property type="entry name" value="DNA_ligase_ATP-dep_N"/>
</dbReference>
<evidence type="ECO:0000313" key="7">
    <source>
        <dbReference type="EMBL" id="EQD39168.1"/>
    </source>
</evidence>
<dbReference type="Pfam" id="PF04675">
    <property type="entry name" value="DNA_ligase_A_N"/>
    <property type="match status" value="1"/>
</dbReference>
<dbReference type="Gene3D" id="1.10.3260.10">
    <property type="entry name" value="DNA ligase, ATP-dependent, N-terminal domain"/>
    <property type="match status" value="1"/>
</dbReference>
<feature type="domain" description="DNA ligase ATP-dependent N-terminal" evidence="6">
    <location>
        <begin position="6"/>
        <end position="132"/>
    </location>
</feature>
<dbReference type="GO" id="GO:0006281">
    <property type="term" value="P:DNA repair"/>
    <property type="evidence" value="ECO:0007669"/>
    <property type="project" value="UniProtKB-KW"/>
</dbReference>
<keyword evidence="4" id="KW-0233">DNA recombination</keyword>
<organism evidence="7">
    <name type="scientific">mine drainage metagenome</name>
    <dbReference type="NCBI Taxonomy" id="410659"/>
    <lineage>
        <taxon>unclassified sequences</taxon>
        <taxon>metagenomes</taxon>
        <taxon>ecological metagenomes</taxon>
    </lineage>
</organism>
<dbReference type="EMBL" id="AUZY01010318">
    <property type="protein sequence ID" value="EQD39168.1"/>
    <property type="molecule type" value="Genomic_DNA"/>
</dbReference>
<dbReference type="PANTHER" id="PTHR45674">
    <property type="entry name" value="DNA LIGASE 1/3 FAMILY MEMBER"/>
    <property type="match status" value="1"/>
</dbReference>
<dbReference type="GO" id="GO:0006273">
    <property type="term" value="P:lagging strand elongation"/>
    <property type="evidence" value="ECO:0007669"/>
    <property type="project" value="TreeGrafter"/>
</dbReference>
<dbReference type="EC" id="6.5.1.1" evidence="7"/>
<evidence type="ECO:0000256" key="2">
    <source>
        <dbReference type="ARBA" id="ARBA00022598"/>
    </source>
</evidence>
<evidence type="ECO:0000256" key="3">
    <source>
        <dbReference type="ARBA" id="ARBA00022763"/>
    </source>
</evidence>
<dbReference type="GO" id="GO:0006310">
    <property type="term" value="P:DNA recombination"/>
    <property type="evidence" value="ECO:0007669"/>
    <property type="project" value="UniProtKB-KW"/>
</dbReference>
<dbReference type="AlphaFoldDB" id="T0Z1P7"/>
<evidence type="ECO:0000256" key="1">
    <source>
        <dbReference type="ARBA" id="ARBA00007572"/>
    </source>
</evidence>
<feature type="non-terminal residue" evidence="7">
    <location>
        <position position="177"/>
    </location>
</feature>
<comment type="similarity">
    <text evidence="1">Belongs to the ATP-dependent DNA ligase family.</text>
</comment>
<evidence type="ECO:0000256" key="4">
    <source>
        <dbReference type="ARBA" id="ARBA00023172"/>
    </source>
</evidence>
<dbReference type="GO" id="GO:0003910">
    <property type="term" value="F:DNA ligase (ATP) activity"/>
    <property type="evidence" value="ECO:0007669"/>
    <property type="project" value="UniProtKB-EC"/>
</dbReference>
<keyword evidence="3" id="KW-0227">DNA damage</keyword>
<accession>T0Z1P7</accession>
<dbReference type="InterPro" id="IPR036599">
    <property type="entry name" value="DNA_ligase_N_sf"/>
</dbReference>
<reference evidence="7" key="1">
    <citation type="submission" date="2013-08" db="EMBL/GenBank/DDBJ databases">
        <authorList>
            <person name="Mendez C."/>
            <person name="Richter M."/>
            <person name="Ferrer M."/>
            <person name="Sanchez J."/>
        </authorList>
    </citation>
    <scope>NUCLEOTIDE SEQUENCE</scope>
</reference>
<comment type="caution">
    <text evidence="7">The sequence shown here is derived from an EMBL/GenBank/DDBJ whole genome shotgun (WGS) entry which is preliminary data.</text>
</comment>
<protein>
    <submittedName>
        <fullName evidence="7">Protein containing DNA ligase</fullName>
        <ecNumber evidence="7">6.5.1.1</ecNumber>
    </submittedName>
</protein>
<dbReference type="InterPro" id="IPR050191">
    <property type="entry name" value="ATP-dep_DNA_ligase"/>
</dbReference>
<dbReference type="PANTHER" id="PTHR45674:SF4">
    <property type="entry name" value="DNA LIGASE 1"/>
    <property type="match status" value="1"/>
</dbReference>
<dbReference type="GO" id="GO:0003677">
    <property type="term" value="F:DNA binding"/>
    <property type="evidence" value="ECO:0007669"/>
    <property type="project" value="InterPro"/>
</dbReference>
<sequence>LSQGALRPEYEAVELGVAASLARRAVAGATGAPESTVARRTQTTGDLGTTAFELVTALHRLDAGEPLTVEEVYRTLCAVAAAAGAGSQEVKVERLAALLGRASALEAKYLVRFVLGTLRVGVREMSILDALSMAFADGSKDARSRIEAAYNWSSDLGLVAGALVSGGLPALDAIRLE</sequence>
<gene>
    <name evidence="7" type="ORF">B1B_15505</name>
</gene>
<proteinExistence type="inferred from homology"/>
<keyword evidence="2 7" id="KW-0436">Ligase</keyword>